<organism evidence="4 5">
    <name type="scientific">Phytohabitans aurantiacus</name>
    <dbReference type="NCBI Taxonomy" id="3016789"/>
    <lineage>
        <taxon>Bacteria</taxon>
        <taxon>Bacillati</taxon>
        <taxon>Actinomycetota</taxon>
        <taxon>Actinomycetes</taxon>
        <taxon>Micromonosporales</taxon>
        <taxon>Micromonosporaceae</taxon>
    </lineage>
</organism>
<evidence type="ECO:0000313" key="5">
    <source>
        <dbReference type="Proteomes" id="UP001144280"/>
    </source>
</evidence>
<keyword evidence="1" id="KW-0808">Transferase</keyword>
<dbReference type="PANTHER" id="PTHR43877:SF2">
    <property type="entry name" value="AMINOALKYLPHOSPHONATE N-ACETYLTRANSFERASE-RELATED"/>
    <property type="match status" value="1"/>
</dbReference>
<dbReference type="SUPFAM" id="SSF55729">
    <property type="entry name" value="Acyl-CoA N-acyltransferases (Nat)"/>
    <property type="match status" value="1"/>
</dbReference>
<dbReference type="InterPro" id="IPR000182">
    <property type="entry name" value="GNAT_dom"/>
</dbReference>
<dbReference type="InterPro" id="IPR050832">
    <property type="entry name" value="Bact_Acetyltransf"/>
</dbReference>
<evidence type="ECO:0000256" key="1">
    <source>
        <dbReference type="ARBA" id="ARBA00022679"/>
    </source>
</evidence>
<dbReference type="Gene3D" id="3.40.630.30">
    <property type="match status" value="1"/>
</dbReference>
<dbReference type="Proteomes" id="UP001144280">
    <property type="component" value="Unassembled WGS sequence"/>
</dbReference>
<dbReference type="CDD" id="cd04301">
    <property type="entry name" value="NAT_SF"/>
    <property type="match status" value="1"/>
</dbReference>
<name>A0ABQ5R1I8_9ACTN</name>
<evidence type="ECO:0000259" key="3">
    <source>
        <dbReference type="PROSITE" id="PS51186"/>
    </source>
</evidence>
<sequence>MPQAERVTAFQLEPVTELTPLEPMLDRYVRMVVERMAADNGVDFGDPEEAVRHHNALFRNESPSFLTPPGMLLAAHISGKPVGVGGLKAADARRGEIKRMYVEPVARGLGIGRAILQRLLDAARSEKFDVVRLETATFMTEALTIYRSVGFTEVEPFAGSETATTGMKGIVFLELNLRT</sequence>
<protein>
    <recommendedName>
        <fullName evidence="3">N-acetyltransferase domain-containing protein</fullName>
    </recommendedName>
</protein>
<keyword evidence="2" id="KW-0012">Acyltransferase</keyword>
<dbReference type="PANTHER" id="PTHR43877">
    <property type="entry name" value="AMINOALKYLPHOSPHONATE N-ACETYLTRANSFERASE-RELATED-RELATED"/>
    <property type="match status" value="1"/>
</dbReference>
<evidence type="ECO:0000313" key="4">
    <source>
        <dbReference type="EMBL" id="GLI00265.1"/>
    </source>
</evidence>
<reference evidence="4" key="1">
    <citation type="submission" date="2022-12" db="EMBL/GenBank/DDBJ databases">
        <title>New Phytohabitans aurantiacus sp. RD004123 nov., an actinomycete isolated from soil.</title>
        <authorList>
            <person name="Triningsih D.W."/>
            <person name="Harunari E."/>
            <person name="Igarashi Y."/>
        </authorList>
    </citation>
    <scope>NUCLEOTIDE SEQUENCE</scope>
    <source>
        <strain evidence="4">RD004123</strain>
    </source>
</reference>
<dbReference type="EMBL" id="BSDI01000031">
    <property type="protein sequence ID" value="GLI00265.1"/>
    <property type="molecule type" value="Genomic_DNA"/>
</dbReference>
<dbReference type="Pfam" id="PF00583">
    <property type="entry name" value="Acetyltransf_1"/>
    <property type="match status" value="1"/>
</dbReference>
<proteinExistence type="predicted"/>
<evidence type="ECO:0000256" key="2">
    <source>
        <dbReference type="ARBA" id="ARBA00023315"/>
    </source>
</evidence>
<dbReference type="InterPro" id="IPR016181">
    <property type="entry name" value="Acyl_CoA_acyltransferase"/>
</dbReference>
<gene>
    <name evidence="4" type="ORF">Pa4123_55410</name>
</gene>
<keyword evidence="5" id="KW-1185">Reference proteome</keyword>
<accession>A0ABQ5R1I8</accession>
<comment type="caution">
    <text evidence="4">The sequence shown here is derived from an EMBL/GenBank/DDBJ whole genome shotgun (WGS) entry which is preliminary data.</text>
</comment>
<dbReference type="PROSITE" id="PS51186">
    <property type="entry name" value="GNAT"/>
    <property type="match status" value="1"/>
</dbReference>
<dbReference type="RefSeq" id="WP_281900457.1">
    <property type="nucleotide sequence ID" value="NZ_BSDI01000031.1"/>
</dbReference>
<feature type="domain" description="N-acetyltransferase" evidence="3">
    <location>
        <begin position="31"/>
        <end position="178"/>
    </location>
</feature>